<dbReference type="Gene3D" id="3.30.450.20">
    <property type="entry name" value="PAS domain"/>
    <property type="match status" value="1"/>
</dbReference>
<dbReference type="Proteomes" id="UP000509510">
    <property type="component" value="Chromosome VI"/>
</dbReference>
<dbReference type="InterPro" id="IPR000014">
    <property type="entry name" value="PAS"/>
</dbReference>
<dbReference type="GeneID" id="55997951"/>
<evidence type="ECO:0000313" key="7">
    <source>
        <dbReference type="EMBL" id="QKX63302.1"/>
    </source>
</evidence>
<reference evidence="8" key="1">
    <citation type="submission" date="2020-06" db="EMBL/GenBank/DDBJ databases">
        <title>A chromosome-scale genome assembly of Talaromyces rugulosus W13939.</title>
        <authorList>
            <person name="Wang B."/>
            <person name="Guo L."/>
            <person name="Ye K."/>
            <person name="Wang L."/>
        </authorList>
    </citation>
    <scope>NUCLEOTIDE SEQUENCE [LARGE SCALE GENOMIC DNA]</scope>
    <source>
        <strain evidence="8">W13939</strain>
    </source>
</reference>
<feature type="domain" description="RNase H type-1" evidence="6">
    <location>
        <begin position="793"/>
        <end position="971"/>
    </location>
</feature>
<dbReference type="Pfam" id="PF00075">
    <property type="entry name" value="RNase_H"/>
    <property type="match status" value="1"/>
</dbReference>
<dbReference type="InterPro" id="IPR036397">
    <property type="entry name" value="RNaseH_sf"/>
</dbReference>
<sequence>MDDAVNVPLPLRTASPEAQNQNQSLPYATSLHSFVNDDQSVDSENWQPEREQPPLRQQSNSYDDIYDRSNAASRASRGEIGLQEFPLPTSKPIPSHTSTVDLGRTSRAESINKAATKNKTLSGEQVHPPVEQLRRQLAEYELPLLQQANPNDGTFWDPIKEEDHPASFDLIAPIQESEAPLHSLEKQADLLFSTRHMLAILSNPQHLFKFREFLAAERSDSLEILMYYLSACKALKAIEYSNAVSQLLTNLSEIESSDQEIPATKNNKLEQQAENALNALVKDELPAFITFNCVSLVSNVVEQRVKGTLPAKFEGTSDALAEVFCLTDPSRRDNPIIFASEEFHRTTQYGMDYVLGRNCRFLQGPKTNKQSVRRIREAIEAGCQHSELFLNYRRDGSPFMNLLMCAPLCDSKGRVRYFIGAQIDVSGLVMGDAGMDSMKDVAREESIKPDGPEDVSANGVENSHFSGGVNGYHPYSVDGDNGHGHQFISDPLSTESVSPRKDGEARNNLLEFIELLSPSELAMVREHGSSIFQPVVPRRERPYWGHVRPRIMLKQPKQAPNHAGPDQMFKQPTLPGVYDNYLLVRPYPSLRILFTSPSLRIPGILQSPFFSRVGGSATVRDDLLRSFMDGRSVTARIRWISKYDMHGRSQSPGNRQIPSFAMALFRPSSPEYLDDGTVVCSGHLRVICDFCCTDYSPLDESPGDDSDPFAHSADEEQDEDGENSEDDDTESFDIPRPSYRFRNRVRRGEGKVIAEKFIPPSDFAAAAKPQELFSPALGINSIPVVRRFINRRDATQVLVFTDGACLNNGGTNPQAGCAFFFRPAQNGGEKEKGQRKKRDIPDQPPNTEGYVSFHLEKKGPFGDPSLQTSNRAELRAVIAALRFRVWNGEGFRSIVIATDSEYVAEGATTWVRTWLKNGWNGRAGPVKNKDLWQALLGEFERCHDNGLEVLFWRIPREQNTHADQWAKAGAGEEDVKDEFTDIVGALV</sequence>
<feature type="compositionally biased region" description="Polar residues" evidence="4">
    <location>
        <begin position="16"/>
        <end position="46"/>
    </location>
</feature>
<name>A0A7H8RA87_TALRU</name>
<dbReference type="EMBL" id="CP055903">
    <property type="protein sequence ID" value="QKX63302.1"/>
    <property type="molecule type" value="Genomic_DNA"/>
</dbReference>
<dbReference type="CDD" id="cd13934">
    <property type="entry name" value="RNase_H_Dikarya_like"/>
    <property type="match status" value="1"/>
</dbReference>
<feature type="region of interest" description="Disordered" evidence="4">
    <location>
        <begin position="701"/>
        <end position="738"/>
    </location>
</feature>
<accession>A0A7H8RA87</accession>
<keyword evidence="2" id="KW-0288">FMN</keyword>
<protein>
    <recommendedName>
        <fullName evidence="9">PAC domain-containing protein</fullName>
    </recommendedName>
</protein>
<dbReference type="Pfam" id="PF13426">
    <property type="entry name" value="PAS_9"/>
    <property type="match status" value="1"/>
</dbReference>
<dbReference type="SUPFAM" id="SSF55785">
    <property type="entry name" value="PYP-like sensor domain (PAS domain)"/>
    <property type="match status" value="1"/>
</dbReference>
<evidence type="ECO:0000256" key="2">
    <source>
        <dbReference type="ARBA" id="ARBA00022643"/>
    </source>
</evidence>
<evidence type="ECO:0000259" key="5">
    <source>
        <dbReference type="PROSITE" id="PS50113"/>
    </source>
</evidence>
<organism evidence="7 8">
    <name type="scientific">Talaromyces rugulosus</name>
    <name type="common">Penicillium rugulosum</name>
    <dbReference type="NCBI Taxonomy" id="121627"/>
    <lineage>
        <taxon>Eukaryota</taxon>
        <taxon>Fungi</taxon>
        <taxon>Dikarya</taxon>
        <taxon>Ascomycota</taxon>
        <taxon>Pezizomycotina</taxon>
        <taxon>Eurotiomycetes</taxon>
        <taxon>Eurotiomycetidae</taxon>
        <taxon>Eurotiales</taxon>
        <taxon>Trichocomaceae</taxon>
        <taxon>Talaromyces</taxon>
        <taxon>Talaromyces sect. Islandici</taxon>
    </lineage>
</organism>
<dbReference type="Gene3D" id="3.30.420.10">
    <property type="entry name" value="Ribonuclease H-like superfamily/Ribonuclease H"/>
    <property type="match status" value="1"/>
</dbReference>
<dbReference type="GO" id="GO:0003676">
    <property type="term" value="F:nucleic acid binding"/>
    <property type="evidence" value="ECO:0007669"/>
    <property type="project" value="InterPro"/>
</dbReference>
<dbReference type="KEGG" id="trg:TRUGW13939_10471"/>
<keyword evidence="1" id="KW-0285">Flavoprotein</keyword>
<dbReference type="PROSITE" id="PS50879">
    <property type="entry name" value="RNASE_H_1"/>
    <property type="match status" value="1"/>
</dbReference>
<evidence type="ECO:0000256" key="4">
    <source>
        <dbReference type="SAM" id="MobiDB-lite"/>
    </source>
</evidence>
<feature type="region of interest" description="Disordered" evidence="4">
    <location>
        <begin position="1"/>
        <end position="102"/>
    </location>
</feature>
<evidence type="ECO:0000313" key="8">
    <source>
        <dbReference type="Proteomes" id="UP000509510"/>
    </source>
</evidence>
<dbReference type="InterPro" id="IPR000700">
    <property type="entry name" value="PAS-assoc_C"/>
</dbReference>
<evidence type="ECO:0000256" key="1">
    <source>
        <dbReference type="ARBA" id="ARBA00022630"/>
    </source>
</evidence>
<dbReference type="AlphaFoldDB" id="A0A7H8RA87"/>
<feature type="domain" description="PAC" evidence="5">
    <location>
        <begin position="384"/>
        <end position="437"/>
    </location>
</feature>
<dbReference type="SUPFAM" id="SSF53098">
    <property type="entry name" value="Ribonuclease H-like"/>
    <property type="match status" value="1"/>
</dbReference>
<evidence type="ECO:0008006" key="9">
    <source>
        <dbReference type="Google" id="ProtNLM"/>
    </source>
</evidence>
<evidence type="ECO:0000256" key="3">
    <source>
        <dbReference type="ARBA" id="ARBA00022991"/>
    </source>
</evidence>
<feature type="compositionally biased region" description="Acidic residues" evidence="4">
    <location>
        <begin position="715"/>
        <end position="731"/>
    </location>
</feature>
<dbReference type="GO" id="GO:0005634">
    <property type="term" value="C:nucleus"/>
    <property type="evidence" value="ECO:0007669"/>
    <property type="project" value="TreeGrafter"/>
</dbReference>
<dbReference type="InterPro" id="IPR035965">
    <property type="entry name" value="PAS-like_dom_sf"/>
</dbReference>
<proteinExistence type="predicted"/>
<keyword evidence="8" id="KW-1185">Reference proteome</keyword>
<dbReference type="GO" id="GO:0004523">
    <property type="term" value="F:RNA-DNA hybrid ribonuclease activity"/>
    <property type="evidence" value="ECO:0007669"/>
    <property type="project" value="InterPro"/>
</dbReference>
<dbReference type="OrthoDB" id="4225820at2759"/>
<dbReference type="PANTHER" id="PTHR47429">
    <property type="entry name" value="PROTEIN TWIN LOV 1"/>
    <property type="match status" value="1"/>
</dbReference>
<keyword evidence="3" id="KW-0157">Chromophore</keyword>
<dbReference type="PROSITE" id="PS50113">
    <property type="entry name" value="PAC"/>
    <property type="match status" value="1"/>
</dbReference>
<evidence type="ECO:0000259" key="6">
    <source>
        <dbReference type="PROSITE" id="PS50879"/>
    </source>
</evidence>
<dbReference type="RefSeq" id="XP_035349476.1">
    <property type="nucleotide sequence ID" value="XM_035493583.1"/>
</dbReference>
<gene>
    <name evidence="7" type="ORF">TRUGW13939_10471</name>
</gene>
<dbReference type="InterPro" id="IPR002156">
    <property type="entry name" value="RNaseH_domain"/>
</dbReference>
<dbReference type="InterPro" id="IPR012337">
    <property type="entry name" value="RNaseH-like_sf"/>
</dbReference>
<dbReference type="PANTHER" id="PTHR47429:SF9">
    <property type="entry name" value="PAS DOMAIN-CONTAINING PROTEIN"/>
    <property type="match status" value="1"/>
</dbReference>
<feature type="region of interest" description="Disordered" evidence="4">
    <location>
        <begin position="826"/>
        <end position="849"/>
    </location>
</feature>